<evidence type="ECO:0000259" key="1">
    <source>
        <dbReference type="PROSITE" id="PS51085"/>
    </source>
</evidence>
<dbReference type="Gene3D" id="3.10.20.30">
    <property type="match status" value="1"/>
</dbReference>
<evidence type="ECO:0000313" key="3">
    <source>
        <dbReference type="Proteomes" id="UP001595962"/>
    </source>
</evidence>
<keyword evidence="3" id="KW-1185">Reference proteome</keyword>
<dbReference type="InterPro" id="IPR006058">
    <property type="entry name" value="2Fe2S_fd_BS"/>
</dbReference>
<organism evidence="2 3">
    <name type="scientific">Rheinheimera marina</name>
    <dbReference type="NCBI Taxonomy" id="1774958"/>
    <lineage>
        <taxon>Bacteria</taxon>
        <taxon>Pseudomonadati</taxon>
        <taxon>Pseudomonadota</taxon>
        <taxon>Gammaproteobacteria</taxon>
        <taxon>Chromatiales</taxon>
        <taxon>Chromatiaceae</taxon>
        <taxon>Rheinheimera</taxon>
    </lineage>
</organism>
<reference evidence="3" key="1">
    <citation type="journal article" date="2019" name="Int. J. Syst. Evol. Microbiol.">
        <title>The Global Catalogue of Microorganisms (GCM) 10K type strain sequencing project: providing services to taxonomists for standard genome sequencing and annotation.</title>
        <authorList>
            <consortium name="The Broad Institute Genomics Platform"/>
            <consortium name="The Broad Institute Genome Sequencing Center for Infectious Disease"/>
            <person name="Wu L."/>
            <person name="Ma J."/>
        </authorList>
    </citation>
    <scope>NUCLEOTIDE SEQUENCE [LARGE SCALE GENOMIC DNA]</scope>
    <source>
        <strain evidence="3">DT28</strain>
    </source>
</reference>
<proteinExistence type="predicted"/>
<dbReference type="RefSeq" id="WP_377331310.1">
    <property type="nucleotide sequence ID" value="NZ_JBHSGB010000001.1"/>
</dbReference>
<comment type="caution">
    <text evidence="2">The sequence shown here is derived from an EMBL/GenBank/DDBJ whole genome shotgun (WGS) entry which is preliminary data.</text>
</comment>
<accession>A0ABV9JGH7</accession>
<dbReference type="PROSITE" id="PS00197">
    <property type="entry name" value="2FE2S_FER_1"/>
    <property type="match status" value="1"/>
</dbReference>
<dbReference type="InterPro" id="IPR036010">
    <property type="entry name" value="2Fe-2S_ferredoxin-like_sf"/>
</dbReference>
<dbReference type="InterPro" id="IPR012675">
    <property type="entry name" value="Beta-grasp_dom_sf"/>
</dbReference>
<protein>
    <submittedName>
        <fullName evidence="2">2Fe-2S iron-sulfur cluster-binding protein</fullName>
    </submittedName>
</protein>
<gene>
    <name evidence="2" type="ORF">ACFO3I_01935</name>
</gene>
<dbReference type="Pfam" id="PF00111">
    <property type="entry name" value="Fer2"/>
    <property type="match status" value="1"/>
</dbReference>
<dbReference type="Proteomes" id="UP001595962">
    <property type="component" value="Unassembled WGS sequence"/>
</dbReference>
<evidence type="ECO:0000313" key="2">
    <source>
        <dbReference type="EMBL" id="MFC4653777.1"/>
    </source>
</evidence>
<feature type="domain" description="2Fe-2S ferredoxin-type" evidence="1">
    <location>
        <begin position="1"/>
        <end position="89"/>
    </location>
</feature>
<dbReference type="CDD" id="cd00207">
    <property type="entry name" value="fer2"/>
    <property type="match status" value="1"/>
</dbReference>
<name>A0ABV9JGH7_9GAMM</name>
<dbReference type="PROSITE" id="PS51085">
    <property type="entry name" value="2FE2S_FER_2"/>
    <property type="match status" value="1"/>
</dbReference>
<dbReference type="SUPFAM" id="SSF54292">
    <property type="entry name" value="2Fe-2S ferredoxin-like"/>
    <property type="match status" value="1"/>
</dbReference>
<sequence length="199" mass="21512">MIKIRTSQGLEFVQQHGQSILDASIAAGYPILHSCRSGRCGLCKAKLVAGDTQCYRREELPAALSQHNWILTCSCSALSDVQLELGAGQPMRMAKAVKLPCVIRQLSESGPDSLLVSLQLPLVCRTRYQPGQRLCVLNAAGLSGTYQVAAVLPEQRQIQLQLARHADSALQHYWFAEAQMDDVLTVLGPLASEVAAGAD</sequence>
<dbReference type="InterPro" id="IPR001041">
    <property type="entry name" value="2Fe-2S_ferredoxin-type"/>
</dbReference>
<dbReference type="EMBL" id="JBHSGB010000001">
    <property type="protein sequence ID" value="MFC4653777.1"/>
    <property type="molecule type" value="Genomic_DNA"/>
</dbReference>